<sequence length="174" mass="19821">MDSKSDEPFNIRKVTEDDAERVLDYINLVSGESDNLTFGINELNCTVNEEKNIIQAINNSKNSVMLIGEINNEIVVMGNIGGLSRSRINHRGTLAISVLKKCWNLGIGTKMIVELINFAKSHNIEVLDLEVRTDNVYAVRMYKKAGFEIVGVYKKYFKIDKEYYDAYIMTLELK</sequence>
<dbReference type="CDD" id="cd04301">
    <property type="entry name" value="NAT_SF"/>
    <property type="match status" value="1"/>
</dbReference>
<proteinExistence type="predicted"/>
<dbReference type="GO" id="GO:0016747">
    <property type="term" value="F:acyltransferase activity, transferring groups other than amino-acyl groups"/>
    <property type="evidence" value="ECO:0007669"/>
    <property type="project" value="InterPro"/>
</dbReference>
<reference evidence="2 3" key="1">
    <citation type="submission" date="2016-11" db="EMBL/GenBank/DDBJ databases">
        <authorList>
            <person name="Jaros S."/>
            <person name="Januszkiewicz K."/>
            <person name="Wedrychowicz H."/>
        </authorList>
    </citation>
    <scope>NUCLEOTIDE SEQUENCE [LARGE SCALE GENOMIC DNA]</scope>
    <source>
        <strain evidence="2 3">DSM 13106</strain>
    </source>
</reference>
<keyword evidence="2" id="KW-0689">Ribosomal protein</keyword>
<dbReference type="InterPro" id="IPR016181">
    <property type="entry name" value="Acyl_CoA_acyltransferase"/>
</dbReference>
<dbReference type="RefSeq" id="WP_072745471.1">
    <property type="nucleotide sequence ID" value="NZ_FQXR01000026.1"/>
</dbReference>
<keyword evidence="3" id="KW-1185">Reference proteome</keyword>
<dbReference type="AlphaFoldDB" id="A0A1M5Z9N4"/>
<evidence type="ECO:0000313" key="3">
    <source>
        <dbReference type="Proteomes" id="UP000184389"/>
    </source>
</evidence>
<accession>A0A1M5Z9N4</accession>
<evidence type="ECO:0000313" key="2">
    <source>
        <dbReference type="EMBL" id="SHI20937.1"/>
    </source>
</evidence>
<protein>
    <submittedName>
        <fullName evidence="2">Ribosomal protein S18 acetylase RimI</fullName>
    </submittedName>
</protein>
<gene>
    <name evidence="2" type="ORF">SAMN02745180_02886</name>
</gene>
<feature type="domain" description="N-acetyltransferase" evidence="1">
    <location>
        <begin position="9"/>
        <end position="174"/>
    </location>
</feature>
<dbReference type="Proteomes" id="UP000184389">
    <property type="component" value="Unassembled WGS sequence"/>
</dbReference>
<dbReference type="EMBL" id="FQXR01000026">
    <property type="protein sequence ID" value="SHI20937.1"/>
    <property type="molecule type" value="Genomic_DNA"/>
</dbReference>
<dbReference type="SUPFAM" id="SSF55729">
    <property type="entry name" value="Acyl-CoA N-acyltransferases (Nat)"/>
    <property type="match status" value="1"/>
</dbReference>
<dbReference type="PANTHER" id="PTHR43415:SF3">
    <property type="entry name" value="GNAT-FAMILY ACETYLTRANSFERASE"/>
    <property type="match status" value="1"/>
</dbReference>
<dbReference type="Gene3D" id="3.40.630.30">
    <property type="match status" value="1"/>
</dbReference>
<dbReference type="STRING" id="1123281.SAMN02745180_02886"/>
<dbReference type="PROSITE" id="PS51186">
    <property type="entry name" value="GNAT"/>
    <property type="match status" value="1"/>
</dbReference>
<dbReference type="GO" id="GO:0005840">
    <property type="term" value="C:ribosome"/>
    <property type="evidence" value="ECO:0007669"/>
    <property type="project" value="UniProtKB-KW"/>
</dbReference>
<keyword evidence="2" id="KW-0687">Ribonucleoprotein</keyword>
<dbReference type="OrthoDB" id="948250at2"/>
<dbReference type="Pfam" id="PF13420">
    <property type="entry name" value="Acetyltransf_4"/>
    <property type="match status" value="1"/>
</dbReference>
<name>A0A1M5Z9N4_9FIRM</name>
<evidence type="ECO:0000259" key="1">
    <source>
        <dbReference type="PROSITE" id="PS51186"/>
    </source>
</evidence>
<dbReference type="PANTHER" id="PTHR43415">
    <property type="entry name" value="SPERMIDINE N(1)-ACETYLTRANSFERASE"/>
    <property type="match status" value="1"/>
</dbReference>
<organism evidence="2 3">
    <name type="scientific">Sporanaerobacter acetigenes DSM 13106</name>
    <dbReference type="NCBI Taxonomy" id="1123281"/>
    <lineage>
        <taxon>Bacteria</taxon>
        <taxon>Bacillati</taxon>
        <taxon>Bacillota</taxon>
        <taxon>Tissierellia</taxon>
        <taxon>Tissierellales</taxon>
        <taxon>Sporanaerobacteraceae</taxon>
        <taxon>Sporanaerobacter</taxon>
    </lineage>
</organism>
<dbReference type="InterPro" id="IPR000182">
    <property type="entry name" value="GNAT_dom"/>
</dbReference>